<dbReference type="InterPro" id="IPR036322">
    <property type="entry name" value="WD40_repeat_dom_sf"/>
</dbReference>
<dbReference type="InterPro" id="IPR001680">
    <property type="entry name" value="WD40_rpt"/>
</dbReference>
<protein>
    <submittedName>
        <fullName evidence="4">WD repeat-containing protein 92</fullName>
    </submittedName>
</protein>
<proteinExistence type="predicted"/>
<organism evidence="4 5">
    <name type="scientific">Desmophyllum pertusum</name>
    <dbReference type="NCBI Taxonomy" id="174260"/>
    <lineage>
        <taxon>Eukaryota</taxon>
        <taxon>Metazoa</taxon>
        <taxon>Cnidaria</taxon>
        <taxon>Anthozoa</taxon>
        <taxon>Hexacorallia</taxon>
        <taxon>Scleractinia</taxon>
        <taxon>Caryophylliina</taxon>
        <taxon>Caryophylliidae</taxon>
        <taxon>Desmophyllum</taxon>
    </lineage>
</organism>
<dbReference type="AlphaFoldDB" id="A0A9X0CPA5"/>
<evidence type="ECO:0000313" key="5">
    <source>
        <dbReference type="Proteomes" id="UP001163046"/>
    </source>
</evidence>
<name>A0A9X0CPA5_9CNID</name>
<dbReference type="InterPro" id="IPR015943">
    <property type="entry name" value="WD40/YVTN_repeat-like_dom_sf"/>
</dbReference>
<dbReference type="Gene3D" id="2.130.10.10">
    <property type="entry name" value="YVTN repeat-like/Quinoprotein amine dehydrogenase"/>
    <property type="match status" value="2"/>
</dbReference>
<comment type="caution">
    <text evidence="4">The sequence shown here is derived from an EMBL/GenBank/DDBJ whole genome shotgun (WGS) entry which is preliminary data.</text>
</comment>
<dbReference type="OrthoDB" id="10248252at2759"/>
<evidence type="ECO:0000256" key="3">
    <source>
        <dbReference type="PROSITE-ProRule" id="PRU00221"/>
    </source>
</evidence>
<dbReference type="EMBL" id="MU827303">
    <property type="protein sequence ID" value="KAJ7365384.1"/>
    <property type="molecule type" value="Genomic_DNA"/>
</dbReference>
<dbReference type="Pfam" id="PF00400">
    <property type="entry name" value="WD40"/>
    <property type="match status" value="1"/>
</dbReference>
<dbReference type="PANTHER" id="PTHR10971">
    <property type="entry name" value="MRNA EXPORT FACTOR AND BUB3"/>
    <property type="match status" value="1"/>
</dbReference>
<keyword evidence="2" id="KW-0677">Repeat</keyword>
<accession>A0A9X0CPA5</accession>
<dbReference type="SUPFAM" id="SSF50978">
    <property type="entry name" value="WD40 repeat-like"/>
    <property type="match status" value="1"/>
</dbReference>
<keyword evidence="1 3" id="KW-0853">WD repeat</keyword>
<gene>
    <name evidence="4" type="primary">WDR92_2</name>
    <name evidence="4" type="ORF">OS493_005491</name>
</gene>
<dbReference type="PROSITE" id="PS50082">
    <property type="entry name" value="WD_REPEATS_2"/>
    <property type="match status" value="1"/>
</dbReference>
<evidence type="ECO:0000256" key="1">
    <source>
        <dbReference type="ARBA" id="ARBA00022574"/>
    </source>
</evidence>
<feature type="repeat" description="WD" evidence="3">
    <location>
        <begin position="107"/>
        <end position="120"/>
    </location>
</feature>
<reference evidence="4" key="1">
    <citation type="submission" date="2023-01" db="EMBL/GenBank/DDBJ databases">
        <title>Genome assembly of the deep-sea coral Lophelia pertusa.</title>
        <authorList>
            <person name="Herrera S."/>
            <person name="Cordes E."/>
        </authorList>
    </citation>
    <scope>NUCLEOTIDE SEQUENCE</scope>
    <source>
        <strain evidence="4">USNM1676648</strain>
        <tissue evidence="4">Polyp</tissue>
    </source>
</reference>
<evidence type="ECO:0000256" key="2">
    <source>
        <dbReference type="ARBA" id="ARBA00022737"/>
    </source>
</evidence>
<dbReference type="Proteomes" id="UP001163046">
    <property type="component" value="Unassembled WGS sequence"/>
</dbReference>
<evidence type="ECO:0000313" key="4">
    <source>
        <dbReference type="EMBL" id="KAJ7365384.1"/>
    </source>
</evidence>
<keyword evidence="5" id="KW-1185">Reference proteome</keyword>
<sequence>MVDKPKIIEHVVKSLDYTLFDARWIPCSARFVVLGNYARGTGALQIYEVSKGDVKLVKNDEKRTALKCGTFEASSLQQRYLATAHSQIVNCIDGVGGVGIGEGAPEIVTGSRDGSVKVWDPRQKDKPVADMAPAEGEEGRDCWCVAFGDAYNTDERTVVAGYDNGDIKMFEP</sequence>